<keyword evidence="4 7" id="KW-0472">Membrane</keyword>
<comment type="caution">
    <text evidence="9">The sequence shown here is derived from an EMBL/GenBank/DDBJ whole genome shotgun (WGS) entry which is preliminary data.</text>
</comment>
<evidence type="ECO:0000256" key="6">
    <source>
        <dbReference type="SAM" id="MobiDB-lite"/>
    </source>
</evidence>
<dbReference type="PROSITE" id="PS50262">
    <property type="entry name" value="G_PROTEIN_RECEP_F1_2"/>
    <property type="match status" value="1"/>
</dbReference>
<dbReference type="InterPro" id="IPR052954">
    <property type="entry name" value="GPCR-Ligand_Int"/>
</dbReference>
<name>A0AAD9NN92_RIDPI</name>
<dbReference type="PRINTS" id="PR00237">
    <property type="entry name" value="GPCRRHODOPSN"/>
</dbReference>
<keyword evidence="5" id="KW-0807">Transducer</keyword>
<feature type="transmembrane region" description="Helical" evidence="7">
    <location>
        <begin position="189"/>
        <end position="208"/>
    </location>
</feature>
<dbReference type="EMBL" id="JAODUO010000787">
    <property type="protein sequence ID" value="KAK2174626.1"/>
    <property type="molecule type" value="Genomic_DNA"/>
</dbReference>
<keyword evidence="10" id="KW-1185">Reference proteome</keyword>
<gene>
    <name evidence="9" type="ORF">NP493_787g00025</name>
</gene>
<feature type="transmembrane region" description="Helical" evidence="7">
    <location>
        <begin position="55"/>
        <end position="77"/>
    </location>
</feature>
<accession>A0AAD9NN92</accession>
<evidence type="ECO:0000256" key="4">
    <source>
        <dbReference type="ARBA" id="ARBA00023136"/>
    </source>
</evidence>
<organism evidence="9 10">
    <name type="scientific">Ridgeia piscesae</name>
    <name type="common">Tubeworm</name>
    <dbReference type="NCBI Taxonomy" id="27915"/>
    <lineage>
        <taxon>Eukaryota</taxon>
        <taxon>Metazoa</taxon>
        <taxon>Spiralia</taxon>
        <taxon>Lophotrochozoa</taxon>
        <taxon>Annelida</taxon>
        <taxon>Polychaeta</taxon>
        <taxon>Sedentaria</taxon>
        <taxon>Canalipalpata</taxon>
        <taxon>Sabellida</taxon>
        <taxon>Siboglinidae</taxon>
        <taxon>Ridgeia</taxon>
    </lineage>
</organism>
<dbReference type="Proteomes" id="UP001209878">
    <property type="component" value="Unassembled WGS sequence"/>
</dbReference>
<dbReference type="CDD" id="cd14978">
    <property type="entry name" value="7tmA_FMRFamide_R-like"/>
    <property type="match status" value="1"/>
</dbReference>
<keyword evidence="2 5" id="KW-0812">Transmembrane</keyword>
<evidence type="ECO:0000256" key="5">
    <source>
        <dbReference type="RuleBase" id="RU000688"/>
    </source>
</evidence>
<feature type="transmembrane region" description="Helical" evidence="7">
    <location>
        <begin position="289"/>
        <end position="312"/>
    </location>
</feature>
<dbReference type="PANTHER" id="PTHR46641:SF25">
    <property type="entry name" value="CNMAMIDE RECEPTOR-RELATED"/>
    <property type="match status" value="1"/>
</dbReference>
<evidence type="ECO:0000313" key="9">
    <source>
        <dbReference type="EMBL" id="KAK2174626.1"/>
    </source>
</evidence>
<protein>
    <recommendedName>
        <fullName evidence="8">G-protein coupled receptors family 1 profile domain-containing protein</fullName>
    </recommendedName>
</protein>
<evidence type="ECO:0000256" key="2">
    <source>
        <dbReference type="ARBA" id="ARBA00022692"/>
    </source>
</evidence>
<feature type="compositionally biased region" description="Basic and acidic residues" evidence="6">
    <location>
        <begin position="89"/>
        <end position="130"/>
    </location>
</feature>
<evidence type="ECO:0000256" key="3">
    <source>
        <dbReference type="ARBA" id="ARBA00022989"/>
    </source>
</evidence>
<dbReference type="GO" id="GO:0004930">
    <property type="term" value="F:G protein-coupled receptor activity"/>
    <property type="evidence" value="ECO:0007669"/>
    <property type="project" value="UniProtKB-KW"/>
</dbReference>
<evidence type="ECO:0000313" key="10">
    <source>
        <dbReference type="Proteomes" id="UP001209878"/>
    </source>
</evidence>
<keyword evidence="5" id="KW-0675">Receptor</keyword>
<dbReference type="PANTHER" id="PTHR46641">
    <property type="entry name" value="FMRFAMIDE RECEPTOR-RELATED"/>
    <property type="match status" value="1"/>
</dbReference>
<feature type="domain" description="G-protein coupled receptors family 1 profile" evidence="8">
    <location>
        <begin position="35"/>
        <end position="349"/>
    </location>
</feature>
<feature type="transmembrane region" description="Helical" evidence="7">
    <location>
        <begin position="243"/>
        <end position="268"/>
    </location>
</feature>
<sequence>MATDEVLNLKHAASVTQEVTWKYIVPVILLGGLIGNSLTIVVLKRGSLGKSSAVVYLFTLSLLDTGALVTGFVTNYLQAAWDMTGQDRTGQDRTGQDRTGQDRTGQDKTRQDKTRQDKTRQDKTRQDKTRQAGRVLPNHSAFACQLLRCVFPFFSNAGFWVLVAFTLDRYIAVCFPLRKTVLCRPRRAIAVCVVLLVVSAAKSLRTFWTYDLLHYWSWETWSTHYKCYTTERYEYFERHIRPYLSMAFVFAIPFLVIICCNVMIIRRLRQGNRLLQRTNADRKLTQTTAMCLSISFAFFLLASPSFAALVAIPYMHSDQAVKSEMVFRFLEVISAMLLYMHHAVNFYLYCLTGRQFRADLRAALCGRCVKAGTGRGGKGQTVPGKPHQGVTKKTGNGGKISVIEDTAASSSTCPQTTVTSISDDKSTAIG</sequence>
<dbReference type="InterPro" id="IPR000276">
    <property type="entry name" value="GPCR_Rhodpsn"/>
</dbReference>
<feature type="transmembrane region" description="Helical" evidence="7">
    <location>
        <begin position="332"/>
        <end position="351"/>
    </location>
</feature>
<dbReference type="Gene3D" id="1.20.1070.10">
    <property type="entry name" value="Rhodopsin 7-helix transmembrane proteins"/>
    <property type="match status" value="1"/>
</dbReference>
<dbReference type="GO" id="GO:0016020">
    <property type="term" value="C:membrane"/>
    <property type="evidence" value="ECO:0007669"/>
    <property type="project" value="UniProtKB-SubCell"/>
</dbReference>
<evidence type="ECO:0000259" key="8">
    <source>
        <dbReference type="PROSITE" id="PS50262"/>
    </source>
</evidence>
<proteinExistence type="inferred from homology"/>
<feature type="transmembrane region" description="Helical" evidence="7">
    <location>
        <begin position="23"/>
        <end position="43"/>
    </location>
</feature>
<keyword evidence="5" id="KW-0297">G-protein coupled receptor</keyword>
<comment type="subcellular location">
    <subcellularLocation>
        <location evidence="1">Membrane</location>
    </subcellularLocation>
</comment>
<feature type="region of interest" description="Disordered" evidence="6">
    <location>
        <begin position="373"/>
        <end position="398"/>
    </location>
</feature>
<dbReference type="AlphaFoldDB" id="A0AAD9NN92"/>
<dbReference type="SUPFAM" id="SSF81321">
    <property type="entry name" value="Family A G protein-coupled receptor-like"/>
    <property type="match status" value="1"/>
</dbReference>
<feature type="region of interest" description="Disordered" evidence="6">
    <location>
        <begin position="86"/>
        <end position="131"/>
    </location>
</feature>
<dbReference type="Pfam" id="PF00001">
    <property type="entry name" value="7tm_1"/>
    <property type="match status" value="1"/>
</dbReference>
<evidence type="ECO:0000256" key="7">
    <source>
        <dbReference type="SAM" id="Phobius"/>
    </source>
</evidence>
<comment type="similarity">
    <text evidence="5">Belongs to the G-protein coupled receptor 1 family.</text>
</comment>
<dbReference type="InterPro" id="IPR017452">
    <property type="entry name" value="GPCR_Rhodpsn_7TM"/>
</dbReference>
<evidence type="ECO:0000256" key="1">
    <source>
        <dbReference type="ARBA" id="ARBA00004370"/>
    </source>
</evidence>
<keyword evidence="3 7" id="KW-1133">Transmembrane helix</keyword>
<reference evidence="9" key="1">
    <citation type="journal article" date="2023" name="Mol. Biol. Evol.">
        <title>Third-Generation Sequencing Reveals the Adaptive Role of the Epigenome in Three Deep-Sea Polychaetes.</title>
        <authorList>
            <person name="Perez M."/>
            <person name="Aroh O."/>
            <person name="Sun Y."/>
            <person name="Lan Y."/>
            <person name="Juniper S.K."/>
            <person name="Young C.R."/>
            <person name="Angers B."/>
            <person name="Qian P.Y."/>
        </authorList>
    </citation>
    <scope>NUCLEOTIDE SEQUENCE</scope>
    <source>
        <strain evidence="9">R07B-5</strain>
    </source>
</reference>
<dbReference type="PROSITE" id="PS00237">
    <property type="entry name" value="G_PROTEIN_RECEP_F1_1"/>
    <property type="match status" value="1"/>
</dbReference>